<protein>
    <submittedName>
        <fullName evidence="1">Uncharacterized protein</fullName>
    </submittedName>
</protein>
<name>A0ABX0MLM2_9BURK</name>
<keyword evidence="2" id="KW-1185">Reference proteome</keyword>
<dbReference type="Proteomes" id="UP000610594">
    <property type="component" value="Unassembled WGS sequence"/>
</dbReference>
<evidence type="ECO:0000313" key="2">
    <source>
        <dbReference type="Proteomes" id="UP000610594"/>
    </source>
</evidence>
<gene>
    <name evidence="1" type="ORF">F1735_13205</name>
</gene>
<accession>A0ABX0MLM2</accession>
<dbReference type="EMBL" id="WHJF01000029">
    <property type="protein sequence ID" value="NHZ63251.1"/>
    <property type="molecule type" value="Genomic_DNA"/>
</dbReference>
<reference evidence="1 2" key="1">
    <citation type="submission" date="2019-10" db="EMBL/GenBank/DDBJ databases">
        <title>Taxonomy of Antarctic Massilia spp.: description of Massilia rubra sp. nov., Massilia aquatica sp. nov., Massilia mucilaginosa sp. nov., Massilia frigida sp. nov. isolated from streams, lakes and regoliths.</title>
        <authorList>
            <person name="Holochova P."/>
            <person name="Sedlacek I."/>
            <person name="Kralova S."/>
            <person name="Maslanova I."/>
            <person name="Busse H.-J."/>
            <person name="Stankova E."/>
            <person name="Vrbovska V."/>
            <person name="Kovarovic V."/>
            <person name="Bartak M."/>
            <person name="Svec P."/>
            <person name="Pantucek R."/>
        </authorList>
    </citation>
    <scope>NUCLEOTIDE SEQUENCE [LARGE SCALE GENOMIC DNA]</scope>
    <source>
        <strain evidence="1 2">CCM 8694</strain>
    </source>
</reference>
<proteinExistence type="predicted"/>
<dbReference type="RefSeq" id="WP_167237370.1">
    <property type="nucleotide sequence ID" value="NZ_WHJF01000029.1"/>
</dbReference>
<comment type="caution">
    <text evidence="1">The sequence shown here is derived from an EMBL/GenBank/DDBJ whole genome shotgun (WGS) entry which is preliminary data.</text>
</comment>
<organism evidence="1 2">
    <name type="scientific">Massilia genomosp. 1</name>
    <dbReference type="NCBI Taxonomy" id="2609280"/>
    <lineage>
        <taxon>Bacteria</taxon>
        <taxon>Pseudomonadati</taxon>
        <taxon>Pseudomonadota</taxon>
        <taxon>Betaproteobacteria</taxon>
        <taxon>Burkholderiales</taxon>
        <taxon>Oxalobacteraceae</taxon>
        <taxon>Telluria group</taxon>
        <taxon>Massilia</taxon>
    </lineage>
</organism>
<sequence length="84" mass="8731">MYVEWPTALELARTPAQLFALVVIRAIVESDAVTPQLAAFATAIGIGNLDQIDAVSLDTGDDAPLACCSGPATTMYSGSFPLLC</sequence>
<evidence type="ECO:0000313" key="1">
    <source>
        <dbReference type="EMBL" id="NHZ63251.1"/>
    </source>
</evidence>